<dbReference type="AlphaFoldDB" id="A0A9P5ANE4"/>
<reference evidence="4" key="2">
    <citation type="submission" date="2020-02" db="EMBL/GenBank/DDBJ databases">
        <title>Identification and distribution of gene clusters putatively required for synthesis of sphingolipid metabolism inhibitors in phylogenetically diverse species of the filamentous fungus Fusarium.</title>
        <authorList>
            <person name="Kim H.-S."/>
            <person name="Busman M."/>
            <person name="Brown D.W."/>
            <person name="Divon H."/>
            <person name="Uhlig S."/>
            <person name="Proctor R.H."/>
        </authorList>
    </citation>
    <scope>NUCLEOTIDE SEQUENCE</scope>
    <source>
        <strain evidence="4">NRRL 25174</strain>
    </source>
</reference>
<evidence type="ECO:0000259" key="3">
    <source>
        <dbReference type="Pfam" id="PF25053"/>
    </source>
</evidence>
<organism evidence="4 5">
    <name type="scientific">Fusarium beomiforme</name>
    <dbReference type="NCBI Taxonomy" id="44412"/>
    <lineage>
        <taxon>Eukaryota</taxon>
        <taxon>Fungi</taxon>
        <taxon>Dikarya</taxon>
        <taxon>Ascomycota</taxon>
        <taxon>Pezizomycotina</taxon>
        <taxon>Sordariomycetes</taxon>
        <taxon>Hypocreomycetidae</taxon>
        <taxon>Hypocreales</taxon>
        <taxon>Nectriaceae</taxon>
        <taxon>Fusarium</taxon>
        <taxon>Fusarium burgessii species complex</taxon>
    </lineage>
</organism>
<sequence>MKFIASSPLTLELLKEWNRDIQILTHYFWRSGHEMQHNVKGLLLSLLHQSLVDRPDLSQNLWGKLGVNEKWSYSDWSDQEVESALCWTLNAAGKGFCIFIDGLDESHEIEEQLWAHNRNSTVLDKLENLRNVKICVSSREENSLCDYAGFQLRIHEFTKNDIHHFTNSCLEGLDFASESDRTRVVSEITSRAEGVFLWVVMVVKNVIRAFRINNDIELLIERVHHTPTNLKQLFQHMWERCGDDGDLESYRATASRYFNLAVAFQKHSLSFHRVGSLLCYAIAADNRPLDDMVEREQEVTLQKLHSRCLIAEKEIRVICNGLLELIDIDWYRSSEQGLESLGTFASKRVQFVHRCAADFFNDTTLGARLLDACGWSKEEPIARLLVTTLIRGRLTTARSVTWGAYEGSGDISYIEQRQDLTCIQSTFQVVLDPNVGVGPGCQDLIIKTLRQWQSANLFPDHLQWEYPGSSLFSSDPLELEVLEGATYGEDLSFVLQQVSKLPTEYFLDAVPVVMRGLASSCFSRMGLEAAARLNALTLPILKRLINLMEDSPTADALGSIKRTSRLLYSCYMTYFPIRCLEDEENLPIASSTSISAILRLFPLVLPDQHSWSLPMALYINPHELGRSTMGLDGRTKRWTCLVVVNFATAYRILVGWAQAASDESELAPEHINMVKDLIQPIVIKNEGYRAPESEAQDRISPPLQRWFAARSTLSEPEVELIRSIDMPLVADNEAKVLTYLIDRLGGREGLLVHPWAPEWRVRHSQ</sequence>
<dbReference type="PANTHER" id="PTHR10039">
    <property type="entry name" value="AMELOGENIN"/>
    <property type="match status" value="1"/>
</dbReference>
<accession>A0A9P5ANE4</accession>
<dbReference type="Pfam" id="PF25053">
    <property type="entry name" value="DUF7791"/>
    <property type="match status" value="1"/>
</dbReference>
<keyword evidence="1" id="KW-0677">Repeat</keyword>
<dbReference type="Proteomes" id="UP000730481">
    <property type="component" value="Unassembled WGS sequence"/>
</dbReference>
<gene>
    <name evidence="4" type="ORF">FBEOM_4127</name>
</gene>
<feature type="domain" description="Nephrocystin 3-like N-terminal" evidence="2">
    <location>
        <begin position="16"/>
        <end position="139"/>
    </location>
</feature>
<comment type="caution">
    <text evidence="4">The sequence shown here is derived from an EMBL/GenBank/DDBJ whole genome shotgun (WGS) entry which is preliminary data.</text>
</comment>
<evidence type="ECO:0000256" key="1">
    <source>
        <dbReference type="ARBA" id="ARBA00022737"/>
    </source>
</evidence>
<dbReference type="InterPro" id="IPR056884">
    <property type="entry name" value="NPHP3-like_N"/>
</dbReference>
<proteinExistence type="predicted"/>
<keyword evidence="5" id="KW-1185">Reference proteome</keyword>
<dbReference type="PANTHER" id="PTHR10039:SF5">
    <property type="entry name" value="NACHT DOMAIN-CONTAINING PROTEIN"/>
    <property type="match status" value="1"/>
</dbReference>
<feature type="domain" description="DUF7791" evidence="3">
    <location>
        <begin position="249"/>
        <end position="369"/>
    </location>
</feature>
<evidence type="ECO:0000313" key="4">
    <source>
        <dbReference type="EMBL" id="KAF4341961.1"/>
    </source>
</evidence>
<evidence type="ECO:0008006" key="6">
    <source>
        <dbReference type="Google" id="ProtNLM"/>
    </source>
</evidence>
<dbReference type="EMBL" id="PVQB02000167">
    <property type="protein sequence ID" value="KAF4341961.1"/>
    <property type="molecule type" value="Genomic_DNA"/>
</dbReference>
<dbReference type="Pfam" id="PF24883">
    <property type="entry name" value="NPHP3_N"/>
    <property type="match status" value="1"/>
</dbReference>
<evidence type="ECO:0000259" key="2">
    <source>
        <dbReference type="Pfam" id="PF24883"/>
    </source>
</evidence>
<reference evidence="4" key="1">
    <citation type="journal article" date="2017" name="Mycologia">
        <title>Fusarium algeriense, sp. nov., a novel toxigenic crown rot pathogen of durum wheat from Algeria is nested in the Fusarium burgessii species complex.</title>
        <authorList>
            <person name="Laraba I."/>
            <person name="Keddad A."/>
            <person name="Boureghda H."/>
            <person name="Abdallah N."/>
            <person name="Vaughan M.M."/>
            <person name="Proctor R.H."/>
            <person name="Busman M."/>
            <person name="O'Donnell K."/>
        </authorList>
    </citation>
    <scope>NUCLEOTIDE SEQUENCE</scope>
    <source>
        <strain evidence="4">NRRL 25174</strain>
    </source>
</reference>
<dbReference type="InterPro" id="IPR056693">
    <property type="entry name" value="DUF7791"/>
</dbReference>
<dbReference type="OrthoDB" id="5086500at2759"/>
<protein>
    <recommendedName>
        <fullName evidence="6">NACHT domain-containing protein</fullName>
    </recommendedName>
</protein>
<evidence type="ECO:0000313" key="5">
    <source>
        <dbReference type="Proteomes" id="UP000730481"/>
    </source>
</evidence>
<name>A0A9P5ANE4_9HYPO</name>